<dbReference type="Proteomes" id="UP000694580">
    <property type="component" value="Chromosome 14"/>
</dbReference>
<gene>
    <name evidence="3" type="primary">stxbp6l</name>
</gene>
<evidence type="ECO:0000313" key="3">
    <source>
        <dbReference type="Ensembl" id="ENSDCDP00010035269.1"/>
    </source>
</evidence>
<feature type="region of interest" description="Disordered" evidence="1">
    <location>
        <begin position="139"/>
        <end position="162"/>
    </location>
</feature>
<dbReference type="GeneID" id="114763442"/>
<evidence type="ECO:0000259" key="2">
    <source>
        <dbReference type="SMART" id="SM01313"/>
    </source>
</evidence>
<dbReference type="GO" id="GO:0005886">
    <property type="term" value="C:plasma membrane"/>
    <property type="evidence" value="ECO:0007669"/>
    <property type="project" value="TreeGrafter"/>
</dbReference>
<dbReference type="PANTHER" id="PTHR16092:SF14">
    <property type="entry name" value="EXOCYST COMPLEX COMPONENT 1 ISOFORM X1"/>
    <property type="match status" value="1"/>
</dbReference>
<protein>
    <recommendedName>
        <fullName evidence="2">Exocyst complex component Sec3 PIP2-binding N-terminal domain-containing protein</fullName>
    </recommendedName>
</protein>
<reference evidence="3" key="2">
    <citation type="submission" date="2025-08" db="UniProtKB">
        <authorList>
            <consortium name="Ensembl"/>
        </authorList>
    </citation>
    <scope>IDENTIFICATION</scope>
</reference>
<dbReference type="GO" id="GO:0006887">
    <property type="term" value="P:exocytosis"/>
    <property type="evidence" value="ECO:0007669"/>
    <property type="project" value="TreeGrafter"/>
</dbReference>
<dbReference type="PANTHER" id="PTHR16092">
    <property type="entry name" value="SEC3/SYNTAXIN-RELATED"/>
    <property type="match status" value="1"/>
</dbReference>
<dbReference type="SMART" id="SM01313">
    <property type="entry name" value="Sec3-PIP2_bind"/>
    <property type="match status" value="1"/>
</dbReference>
<dbReference type="InterPro" id="IPR028258">
    <property type="entry name" value="Sec3-PIP2_bind"/>
</dbReference>
<feature type="domain" description="Exocyst complex component Sec3 PIP2-binding N-terminal" evidence="2">
    <location>
        <begin position="41"/>
        <end position="133"/>
    </location>
</feature>
<dbReference type="RefSeq" id="XP_028808979.1">
    <property type="nucleotide sequence ID" value="XM_028953146.1"/>
</dbReference>
<reference evidence="3 4" key="1">
    <citation type="submission" date="2020-06" db="EMBL/GenBank/DDBJ databases">
        <authorList>
            <consortium name="Wellcome Sanger Institute Data Sharing"/>
        </authorList>
    </citation>
    <scope>NUCLEOTIDE SEQUENCE [LARGE SCALE GENOMIC DNA]</scope>
</reference>
<feature type="compositionally biased region" description="Basic and acidic residues" evidence="1">
    <location>
        <begin position="246"/>
        <end position="262"/>
    </location>
</feature>
<dbReference type="AlphaFoldDB" id="A0AAY4CRD7"/>
<keyword evidence="4" id="KW-1185">Reference proteome</keyword>
<dbReference type="Pfam" id="PF15277">
    <property type="entry name" value="Sec3-PIP2_bind"/>
    <property type="match status" value="1"/>
</dbReference>
<dbReference type="GO" id="GO:0005546">
    <property type="term" value="F:phosphatidylinositol-4,5-bisphosphate binding"/>
    <property type="evidence" value="ECO:0007669"/>
    <property type="project" value="TreeGrafter"/>
</dbReference>
<dbReference type="GO" id="GO:0006893">
    <property type="term" value="P:Golgi to plasma membrane transport"/>
    <property type="evidence" value="ECO:0007669"/>
    <property type="project" value="TreeGrafter"/>
</dbReference>
<dbReference type="GO" id="GO:0000145">
    <property type="term" value="C:exocyst"/>
    <property type="evidence" value="ECO:0007669"/>
    <property type="project" value="TreeGrafter"/>
</dbReference>
<organism evidence="3 4">
    <name type="scientific">Denticeps clupeoides</name>
    <name type="common">denticle herring</name>
    <dbReference type="NCBI Taxonomy" id="299321"/>
    <lineage>
        <taxon>Eukaryota</taxon>
        <taxon>Metazoa</taxon>
        <taxon>Chordata</taxon>
        <taxon>Craniata</taxon>
        <taxon>Vertebrata</taxon>
        <taxon>Euteleostomi</taxon>
        <taxon>Actinopterygii</taxon>
        <taxon>Neopterygii</taxon>
        <taxon>Teleostei</taxon>
        <taxon>Clupei</taxon>
        <taxon>Clupeiformes</taxon>
        <taxon>Denticipitoidei</taxon>
        <taxon>Denticipitidae</taxon>
        <taxon>Denticeps</taxon>
    </lineage>
</organism>
<proteinExistence type="predicted"/>
<accession>A0AAY4CRD7</accession>
<evidence type="ECO:0000256" key="1">
    <source>
        <dbReference type="SAM" id="MobiDB-lite"/>
    </source>
</evidence>
<dbReference type="Ensembl" id="ENSDCDT00010044004.1">
    <property type="protein sequence ID" value="ENSDCDP00010035269.1"/>
    <property type="gene ID" value="ENSDCDG00010022751.1"/>
</dbReference>
<dbReference type="GeneTree" id="ENSGT00940000156499"/>
<feature type="region of interest" description="Disordered" evidence="1">
    <location>
        <begin position="246"/>
        <end position="276"/>
    </location>
</feature>
<sequence>MNIQSAINREIFAPLDQKLLVAIEVRRRNRKKASFLTAGRQKKYATFICLSASNKAPPQLFITKVKQFEGSPRFTKRSQWTAEQLRQVNGINPDKDSPEFDLTFDRSCDQWVAGSAAEKCMFIQVLFHACRHYWEGKAGQTNPGQPGEQPASGSQEGRKAPVVPRHPDFVNCQSKLMADACSVNMVIYRCKIFLSRMKNSMMSPRGRPRCEGKQASVKTRTPSPARGGMTKAVRRASQVLVERGDFPGRAEVKHAHMADSGRRHAGAARKVRTRTA</sequence>
<feature type="compositionally biased region" description="Basic residues" evidence="1">
    <location>
        <begin position="263"/>
        <end position="276"/>
    </location>
</feature>
<evidence type="ECO:0000313" key="4">
    <source>
        <dbReference type="Proteomes" id="UP000694580"/>
    </source>
</evidence>
<feature type="region of interest" description="Disordered" evidence="1">
    <location>
        <begin position="201"/>
        <end position="231"/>
    </location>
</feature>
<reference evidence="3" key="3">
    <citation type="submission" date="2025-09" db="UniProtKB">
        <authorList>
            <consortium name="Ensembl"/>
        </authorList>
    </citation>
    <scope>IDENTIFICATION</scope>
</reference>
<dbReference type="Gene3D" id="2.30.29.90">
    <property type="match status" value="1"/>
</dbReference>
<name>A0AAY4CRD7_9TELE</name>